<keyword evidence="3" id="KW-1185">Reference proteome</keyword>
<keyword evidence="1" id="KW-0812">Transmembrane</keyword>
<sequence>MNVTELKDWLAFLNSTPDPVKSYLLKLFWVLVALLLLSAILKILFSKQFRELYAALAKGANFAAQLGKAAASGAGKALELPEPYPRIAKFFAIVFMANNYAAAFVFGVFALIVGVLSVTSSVPSFLARTAAMLITFALVYFAWFFFAQAEHDRVRLFNRRENSASG</sequence>
<evidence type="ECO:0000313" key="3">
    <source>
        <dbReference type="Proteomes" id="UP001562159"/>
    </source>
</evidence>
<evidence type="ECO:0000313" key="2">
    <source>
        <dbReference type="EMBL" id="MEY2183100.1"/>
    </source>
</evidence>
<evidence type="ECO:0000256" key="1">
    <source>
        <dbReference type="SAM" id="Phobius"/>
    </source>
</evidence>
<protein>
    <recommendedName>
        <fullName evidence="4">Mechanosensitive ion channel protein MscS</fullName>
    </recommendedName>
</protein>
<evidence type="ECO:0008006" key="4">
    <source>
        <dbReference type="Google" id="ProtNLM"/>
    </source>
</evidence>
<dbReference type="EMBL" id="JBGBPY010000001">
    <property type="protein sequence ID" value="MEY2183100.1"/>
    <property type="molecule type" value="Genomic_DNA"/>
</dbReference>
<keyword evidence="1" id="KW-1133">Transmembrane helix</keyword>
<gene>
    <name evidence="2" type="ORF">AB7878_11805</name>
</gene>
<accession>A0ABV4ARW2</accession>
<reference evidence="2 3" key="1">
    <citation type="submission" date="2024-07" db="EMBL/GenBank/DDBJ databases">
        <title>Molecular mechanisms and environmental adaptations of flagellar loss and biofilm growth of Rhodanobacter under environmental stress.</title>
        <authorList>
            <person name="Chen M."/>
        </authorList>
    </citation>
    <scope>NUCLEOTIDE SEQUENCE [LARGE SCALE GENOMIC DNA]</scope>
    <source>
        <strain evidence="2 3">RS22</strain>
    </source>
</reference>
<keyword evidence="1" id="KW-0472">Membrane</keyword>
<dbReference type="Proteomes" id="UP001562159">
    <property type="component" value="Unassembled WGS sequence"/>
</dbReference>
<comment type="caution">
    <text evidence="2">The sequence shown here is derived from an EMBL/GenBank/DDBJ whole genome shotgun (WGS) entry which is preliminary data.</text>
</comment>
<feature type="transmembrane region" description="Helical" evidence="1">
    <location>
        <begin position="125"/>
        <end position="146"/>
    </location>
</feature>
<organism evidence="2 3">
    <name type="scientific">Rhodanobacter humi</name>
    <dbReference type="NCBI Taxonomy" id="1888173"/>
    <lineage>
        <taxon>Bacteria</taxon>
        <taxon>Pseudomonadati</taxon>
        <taxon>Pseudomonadota</taxon>
        <taxon>Gammaproteobacteria</taxon>
        <taxon>Lysobacterales</taxon>
        <taxon>Rhodanobacteraceae</taxon>
        <taxon>Rhodanobacter</taxon>
    </lineage>
</organism>
<proteinExistence type="predicted"/>
<feature type="transmembrane region" description="Helical" evidence="1">
    <location>
        <begin position="90"/>
        <end position="113"/>
    </location>
</feature>
<feature type="transmembrane region" description="Helical" evidence="1">
    <location>
        <begin position="23"/>
        <end position="45"/>
    </location>
</feature>
<name>A0ABV4ARW2_9GAMM</name>